<dbReference type="EMBL" id="SEWE01000010">
    <property type="protein sequence ID" value="RYU81300.1"/>
    <property type="molecule type" value="Genomic_DNA"/>
</dbReference>
<dbReference type="AlphaFoldDB" id="A0A4Q5LDD4"/>
<evidence type="ECO:0000313" key="2">
    <source>
        <dbReference type="EMBL" id="RYU81300.1"/>
    </source>
</evidence>
<dbReference type="Pfam" id="PF12867">
    <property type="entry name" value="DinB_2"/>
    <property type="match status" value="1"/>
</dbReference>
<organism evidence="2 3">
    <name type="scientific">Hymenobacter persicinus</name>
    <dbReference type="NCBI Taxonomy" id="2025506"/>
    <lineage>
        <taxon>Bacteria</taxon>
        <taxon>Pseudomonadati</taxon>
        <taxon>Bacteroidota</taxon>
        <taxon>Cytophagia</taxon>
        <taxon>Cytophagales</taxon>
        <taxon>Hymenobacteraceae</taxon>
        <taxon>Hymenobacter</taxon>
    </lineage>
</organism>
<proteinExistence type="predicted"/>
<protein>
    <submittedName>
        <fullName evidence="2">DinB family protein</fullName>
    </submittedName>
</protein>
<evidence type="ECO:0000313" key="3">
    <source>
        <dbReference type="Proteomes" id="UP000294155"/>
    </source>
</evidence>
<comment type="caution">
    <text evidence="2">The sequence shown here is derived from an EMBL/GenBank/DDBJ whole genome shotgun (WGS) entry which is preliminary data.</text>
</comment>
<dbReference type="InterPro" id="IPR024775">
    <property type="entry name" value="DinB-like"/>
</dbReference>
<dbReference type="OrthoDB" id="9793216at2"/>
<dbReference type="SUPFAM" id="SSF109854">
    <property type="entry name" value="DinB/YfiT-like putative metalloenzymes"/>
    <property type="match status" value="1"/>
</dbReference>
<dbReference type="Gene3D" id="1.20.120.450">
    <property type="entry name" value="dinb family like domain"/>
    <property type="match status" value="1"/>
</dbReference>
<dbReference type="InterPro" id="IPR034660">
    <property type="entry name" value="DinB/YfiT-like"/>
</dbReference>
<accession>A0A4Q5LDD4</accession>
<feature type="domain" description="DinB-like" evidence="1">
    <location>
        <begin position="32"/>
        <end position="166"/>
    </location>
</feature>
<evidence type="ECO:0000259" key="1">
    <source>
        <dbReference type="Pfam" id="PF12867"/>
    </source>
</evidence>
<dbReference type="RefSeq" id="WP_129920406.1">
    <property type="nucleotide sequence ID" value="NZ_SEWE01000010.1"/>
</dbReference>
<keyword evidence="3" id="KW-1185">Reference proteome</keyword>
<gene>
    <name evidence="2" type="ORF">EWM57_06915</name>
</gene>
<sequence>MLTARPASGTYVPYFLNYISRVPEGAEPLDLLRQQPAELRALIGNLSEEQALTSYAPGKWTIKQMLLHMIDTERIFAYRALRIARGDQQPLPGFDENAYAEESGADGRTLADLFEEYDAVRQASLTLFRSFSPDMLDRSGTASNNPLTVRALLFVLPGHEAHHMHILRERYLPLLG</sequence>
<dbReference type="Proteomes" id="UP000294155">
    <property type="component" value="Unassembled WGS sequence"/>
</dbReference>
<name>A0A4Q5LDD4_9BACT</name>
<reference evidence="2 3" key="1">
    <citation type="submission" date="2019-02" db="EMBL/GenBank/DDBJ databases">
        <title>Bacterial novel species isolated from soil.</title>
        <authorList>
            <person name="Jung H.-Y."/>
        </authorList>
    </citation>
    <scope>NUCLEOTIDE SEQUENCE [LARGE SCALE GENOMIC DNA]</scope>
    <source>
        <strain evidence="2 3">1-3-3-3</strain>
    </source>
</reference>